<keyword evidence="8 15" id="KW-0479">Metal-binding</keyword>
<dbReference type="PANTHER" id="PTHR37928">
    <property type="entry name" value="CFEM DOMAIN PROTEIN (AFU_ORTHOLOGUE AFUA_6G14090)"/>
    <property type="match status" value="1"/>
</dbReference>
<keyword evidence="14" id="KW-0449">Lipoprotein</keyword>
<keyword evidence="7" id="KW-0336">GPI-anchor</keyword>
<dbReference type="InterPro" id="IPR051735">
    <property type="entry name" value="CFEM_domain"/>
</dbReference>
<dbReference type="OrthoDB" id="3767534at2759"/>
<evidence type="ECO:0000313" key="18">
    <source>
        <dbReference type="EMBL" id="TVY51130.1"/>
    </source>
</evidence>
<sequence length="203" mass="18908">MKVTYTALTAILAAVSQAQSIADLTAELPSCSLTCLQTAITGAGCSTTDNACQCGSKKAGITSSATPCILKACQVSDALKVQTITGQICDLVASGSGGAGSSSASAASTGSTSAVSSSVASSMSSSTASSMPTSSTAPSVASSMTSSGSAAKSSASSVASSAASAASSAVASATSAPAASNPGSKVEAFGMVGAAAMLAAMAL</sequence>
<comment type="caution">
    <text evidence="18">The sequence shown here is derived from an EMBL/GenBank/DDBJ whole genome shotgun (WGS) entry which is preliminary data.</text>
</comment>
<evidence type="ECO:0000256" key="7">
    <source>
        <dbReference type="ARBA" id="ARBA00022622"/>
    </source>
</evidence>
<keyword evidence="4" id="KW-1003">Cell membrane</keyword>
<feature type="disulfide bond" evidence="15">
    <location>
        <begin position="45"/>
        <end position="52"/>
    </location>
</feature>
<evidence type="ECO:0000313" key="19">
    <source>
        <dbReference type="Proteomes" id="UP000481288"/>
    </source>
</evidence>
<comment type="subcellular location">
    <subcellularLocation>
        <location evidence="1">Cell membrane</location>
        <topology evidence="1">Lipid-anchor</topology>
        <topology evidence="1">GPI-anchor</topology>
    </subcellularLocation>
    <subcellularLocation>
        <location evidence="2">Secreted</location>
    </subcellularLocation>
</comment>
<protein>
    <recommendedName>
        <fullName evidence="17">CFEM domain-containing protein</fullName>
    </recommendedName>
</protein>
<comment type="caution">
    <text evidence="15">Lacks conserved residue(s) required for the propagation of feature annotation.</text>
</comment>
<evidence type="ECO:0000259" key="17">
    <source>
        <dbReference type="PROSITE" id="PS52012"/>
    </source>
</evidence>
<evidence type="ECO:0000256" key="4">
    <source>
        <dbReference type="ARBA" id="ARBA00022475"/>
    </source>
</evidence>
<name>A0A7D8YJ08_9HELO</name>
<keyword evidence="11" id="KW-0472">Membrane</keyword>
<accession>A0A7D8YJ08</accession>
<evidence type="ECO:0000256" key="15">
    <source>
        <dbReference type="PROSITE-ProRule" id="PRU01356"/>
    </source>
</evidence>
<organism evidence="18 19">
    <name type="scientific">Lachnellula cervina</name>
    <dbReference type="NCBI Taxonomy" id="1316786"/>
    <lineage>
        <taxon>Eukaryota</taxon>
        <taxon>Fungi</taxon>
        <taxon>Dikarya</taxon>
        <taxon>Ascomycota</taxon>
        <taxon>Pezizomycotina</taxon>
        <taxon>Leotiomycetes</taxon>
        <taxon>Helotiales</taxon>
        <taxon>Lachnaceae</taxon>
        <taxon>Lachnellula</taxon>
    </lineage>
</organism>
<evidence type="ECO:0000256" key="9">
    <source>
        <dbReference type="ARBA" id="ARBA00022729"/>
    </source>
</evidence>
<dbReference type="EMBL" id="QGMG01000898">
    <property type="protein sequence ID" value="TVY51130.1"/>
    <property type="molecule type" value="Genomic_DNA"/>
</dbReference>
<dbReference type="GO" id="GO:0098552">
    <property type="term" value="C:side of membrane"/>
    <property type="evidence" value="ECO:0007669"/>
    <property type="project" value="UniProtKB-KW"/>
</dbReference>
<evidence type="ECO:0000256" key="6">
    <source>
        <dbReference type="ARBA" id="ARBA00022617"/>
    </source>
</evidence>
<dbReference type="GO" id="GO:0005886">
    <property type="term" value="C:plasma membrane"/>
    <property type="evidence" value="ECO:0007669"/>
    <property type="project" value="UniProtKB-SubCell"/>
</dbReference>
<dbReference type="AlphaFoldDB" id="A0A7D8YJ08"/>
<evidence type="ECO:0000256" key="1">
    <source>
        <dbReference type="ARBA" id="ARBA00004609"/>
    </source>
</evidence>
<keyword evidence="10 15" id="KW-0408">Iron</keyword>
<dbReference type="GO" id="GO:0005576">
    <property type="term" value="C:extracellular region"/>
    <property type="evidence" value="ECO:0007669"/>
    <property type="project" value="UniProtKB-SubCell"/>
</dbReference>
<evidence type="ECO:0000256" key="16">
    <source>
        <dbReference type="SAM" id="SignalP"/>
    </source>
</evidence>
<reference evidence="18 19" key="1">
    <citation type="submission" date="2018-05" db="EMBL/GenBank/DDBJ databases">
        <title>Whole genome sequencing for identification of molecular markers to develop diagnostic detection tools for the regulated plant pathogen Lachnellula willkommii.</title>
        <authorList>
            <person name="Giroux E."/>
            <person name="Bilodeau G."/>
        </authorList>
    </citation>
    <scope>NUCLEOTIDE SEQUENCE [LARGE SCALE GENOMIC DNA]</scope>
    <source>
        <strain evidence="18 19">CBS 625.97</strain>
    </source>
</reference>
<feature type="chain" id="PRO_5028917123" description="CFEM domain-containing protein" evidence="16">
    <location>
        <begin position="19"/>
        <end position="203"/>
    </location>
</feature>
<keyword evidence="9 16" id="KW-0732">Signal</keyword>
<evidence type="ECO:0000256" key="11">
    <source>
        <dbReference type="ARBA" id="ARBA00023136"/>
    </source>
</evidence>
<feature type="signal peptide" evidence="16">
    <location>
        <begin position="1"/>
        <end position="18"/>
    </location>
</feature>
<dbReference type="PROSITE" id="PS52012">
    <property type="entry name" value="CFEM"/>
    <property type="match status" value="1"/>
</dbReference>
<dbReference type="InterPro" id="IPR008427">
    <property type="entry name" value="Extracellular_membr_CFEM_dom"/>
</dbReference>
<dbReference type="GO" id="GO:0046872">
    <property type="term" value="F:metal ion binding"/>
    <property type="evidence" value="ECO:0007669"/>
    <property type="project" value="UniProtKB-UniRule"/>
</dbReference>
<evidence type="ECO:0000256" key="12">
    <source>
        <dbReference type="ARBA" id="ARBA00023157"/>
    </source>
</evidence>
<feature type="binding site" description="axial binding residue" evidence="15">
    <location>
        <position position="49"/>
    </location>
    <ligand>
        <name>heme</name>
        <dbReference type="ChEBI" id="CHEBI:30413"/>
    </ligand>
    <ligandPart>
        <name>Fe</name>
        <dbReference type="ChEBI" id="CHEBI:18248"/>
    </ligandPart>
</feature>
<keyword evidence="6 15" id="KW-0349">Heme</keyword>
<feature type="domain" description="CFEM" evidence="17">
    <location>
        <begin position="3"/>
        <end position="117"/>
    </location>
</feature>
<evidence type="ECO:0000256" key="8">
    <source>
        <dbReference type="ARBA" id="ARBA00022723"/>
    </source>
</evidence>
<dbReference type="Proteomes" id="UP000481288">
    <property type="component" value="Unassembled WGS sequence"/>
</dbReference>
<gene>
    <name evidence="18" type="ORF">LCER1_G005811</name>
</gene>
<evidence type="ECO:0000256" key="3">
    <source>
        <dbReference type="ARBA" id="ARBA00010031"/>
    </source>
</evidence>
<evidence type="ECO:0000256" key="2">
    <source>
        <dbReference type="ARBA" id="ARBA00004613"/>
    </source>
</evidence>
<evidence type="ECO:0000256" key="10">
    <source>
        <dbReference type="ARBA" id="ARBA00023004"/>
    </source>
</evidence>
<keyword evidence="13" id="KW-0325">Glycoprotein</keyword>
<evidence type="ECO:0000256" key="14">
    <source>
        <dbReference type="ARBA" id="ARBA00023288"/>
    </source>
</evidence>
<comment type="similarity">
    <text evidence="3">Belongs to the RBT5 family.</text>
</comment>
<evidence type="ECO:0000256" key="5">
    <source>
        <dbReference type="ARBA" id="ARBA00022525"/>
    </source>
</evidence>
<dbReference type="Pfam" id="PF05730">
    <property type="entry name" value="CFEM"/>
    <property type="match status" value="1"/>
</dbReference>
<proteinExistence type="inferred from homology"/>
<keyword evidence="5" id="KW-0964">Secreted</keyword>
<dbReference type="SMART" id="SM00747">
    <property type="entry name" value="CFEM"/>
    <property type="match status" value="1"/>
</dbReference>
<dbReference type="PANTHER" id="PTHR37928:SF2">
    <property type="entry name" value="GPI ANCHORED CFEM DOMAIN PROTEIN (AFU_ORTHOLOGUE AFUA_6G10580)"/>
    <property type="match status" value="1"/>
</dbReference>
<keyword evidence="19" id="KW-1185">Reference proteome</keyword>
<evidence type="ECO:0000256" key="13">
    <source>
        <dbReference type="ARBA" id="ARBA00023180"/>
    </source>
</evidence>
<keyword evidence="12 15" id="KW-1015">Disulfide bond</keyword>